<keyword evidence="2" id="KW-0413">Isomerase</keyword>
<dbReference type="InterPro" id="IPR008183">
    <property type="entry name" value="Aldose_1/G6P_1-epimerase"/>
</dbReference>
<dbReference type="Gene3D" id="2.70.98.10">
    <property type="match status" value="1"/>
</dbReference>
<dbReference type="AlphaFoldDB" id="A0A1G7LX07"/>
<comment type="similarity">
    <text evidence="1">Belongs to the aldose epimerase family.</text>
</comment>
<dbReference type="OrthoDB" id="9779408at2"/>
<name>A0A1G7LX07_9RHOB</name>
<dbReference type="PANTHER" id="PTHR10091">
    <property type="entry name" value="ALDOSE-1-EPIMERASE"/>
    <property type="match status" value="1"/>
</dbReference>
<dbReference type="EMBL" id="FNBL01000005">
    <property type="protein sequence ID" value="SDF53921.1"/>
    <property type="molecule type" value="Genomic_DNA"/>
</dbReference>
<evidence type="ECO:0000313" key="4">
    <source>
        <dbReference type="EMBL" id="SDF53921.1"/>
    </source>
</evidence>
<dbReference type="GO" id="GO:0004034">
    <property type="term" value="F:aldose 1-epimerase activity"/>
    <property type="evidence" value="ECO:0007669"/>
    <property type="project" value="TreeGrafter"/>
</dbReference>
<reference evidence="4 5" key="1">
    <citation type="submission" date="2016-10" db="EMBL/GenBank/DDBJ databases">
        <authorList>
            <person name="de Groot N.N."/>
        </authorList>
    </citation>
    <scope>NUCLEOTIDE SEQUENCE [LARGE SCALE GENOMIC DNA]</scope>
    <source>
        <strain evidence="4 5">DSM 27375</strain>
    </source>
</reference>
<dbReference type="GO" id="GO:0033499">
    <property type="term" value="P:galactose catabolic process via UDP-galactose, Leloir pathway"/>
    <property type="evidence" value="ECO:0007669"/>
    <property type="project" value="TreeGrafter"/>
</dbReference>
<evidence type="ECO:0000256" key="1">
    <source>
        <dbReference type="ARBA" id="ARBA00006206"/>
    </source>
</evidence>
<dbReference type="Proteomes" id="UP000182284">
    <property type="component" value="Unassembled WGS sequence"/>
</dbReference>
<proteinExistence type="inferred from homology"/>
<dbReference type="InterPro" id="IPR014718">
    <property type="entry name" value="GH-type_carb-bd"/>
</dbReference>
<dbReference type="SUPFAM" id="SSF74650">
    <property type="entry name" value="Galactose mutarotase-like"/>
    <property type="match status" value="1"/>
</dbReference>
<accession>A0A1G7LX07</accession>
<dbReference type="PANTHER" id="PTHR10091:SF49">
    <property type="entry name" value="ALDOSE 1-EPIMERASE"/>
    <property type="match status" value="1"/>
</dbReference>
<dbReference type="Pfam" id="PF01263">
    <property type="entry name" value="Aldose_epim"/>
    <property type="match status" value="1"/>
</dbReference>
<dbReference type="GO" id="GO:0030246">
    <property type="term" value="F:carbohydrate binding"/>
    <property type="evidence" value="ECO:0007669"/>
    <property type="project" value="InterPro"/>
</dbReference>
<organism evidence="4 5">
    <name type="scientific">Celeribacter baekdonensis</name>
    <dbReference type="NCBI Taxonomy" id="875171"/>
    <lineage>
        <taxon>Bacteria</taxon>
        <taxon>Pseudomonadati</taxon>
        <taxon>Pseudomonadota</taxon>
        <taxon>Alphaproteobacteria</taxon>
        <taxon>Rhodobacterales</taxon>
        <taxon>Roseobacteraceae</taxon>
        <taxon>Celeribacter</taxon>
    </lineage>
</organism>
<evidence type="ECO:0000313" key="5">
    <source>
        <dbReference type="Proteomes" id="UP000182284"/>
    </source>
</evidence>
<dbReference type="RefSeq" id="WP_074644544.1">
    <property type="nucleotide sequence ID" value="NZ_FNBL01000005.1"/>
</dbReference>
<dbReference type="GO" id="GO:0006006">
    <property type="term" value="P:glucose metabolic process"/>
    <property type="evidence" value="ECO:0007669"/>
    <property type="project" value="TreeGrafter"/>
</dbReference>
<keyword evidence="3" id="KW-0119">Carbohydrate metabolism</keyword>
<dbReference type="CDD" id="cd09019">
    <property type="entry name" value="galactose_mutarotase_like"/>
    <property type="match status" value="1"/>
</dbReference>
<sequence length="331" mass="35402">MIAPFGTTKAGRPVDLITLSAGDLTAKILTFGGILNDLRLKDVPYGLTLGSPDLAAYDGGPMGYFGALVGPVANRISGASATLDGQVFTFDANEGGTTLHGGANGMHTEIWQIADHTDRSVTLTLTLPDGKGGFPGTRQITAQFEIDAPATLRLHLSATTNAPTFMNIANHSYWSLDGRATTEGHWLKLNADRYTPVDARLIPTGVCDVAGTGFDLREGRVLRPSDTERYDHNFCLSDQPGEMKQATVLKGETGVNLVMETTEPGLQVFDAAPIGSGDFPGHRGVPEVGFCGLALEAQRWPDAPNQPAFPSVILRPGETYTQETLWRFSKE</sequence>
<gene>
    <name evidence="4" type="ORF">SAMN04488117_10516</name>
</gene>
<evidence type="ECO:0000256" key="2">
    <source>
        <dbReference type="ARBA" id="ARBA00023235"/>
    </source>
</evidence>
<dbReference type="InterPro" id="IPR047215">
    <property type="entry name" value="Galactose_mutarotase-like"/>
</dbReference>
<dbReference type="InterPro" id="IPR011013">
    <property type="entry name" value="Gal_mutarotase_sf_dom"/>
</dbReference>
<evidence type="ECO:0000256" key="3">
    <source>
        <dbReference type="ARBA" id="ARBA00023277"/>
    </source>
</evidence>
<protein>
    <submittedName>
        <fullName evidence="4">Aldose 1-epimerase</fullName>
    </submittedName>
</protein>